<dbReference type="Proteomes" id="UP000075538">
    <property type="component" value="Unassembled WGS sequence"/>
</dbReference>
<feature type="compositionally biased region" description="Polar residues" evidence="1">
    <location>
        <begin position="1"/>
        <end position="10"/>
    </location>
</feature>
<feature type="region of interest" description="Disordered" evidence="1">
    <location>
        <begin position="1"/>
        <end position="35"/>
    </location>
</feature>
<organism evidence="2 3">
    <name type="scientific">Acetobacter malorum</name>
    <dbReference type="NCBI Taxonomy" id="178901"/>
    <lineage>
        <taxon>Bacteria</taxon>
        <taxon>Pseudomonadati</taxon>
        <taxon>Pseudomonadota</taxon>
        <taxon>Alphaproteobacteria</taxon>
        <taxon>Acetobacterales</taxon>
        <taxon>Acetobacteraceae</taxon>
        <taxon>Acetobacter</taxon>
    </lineage>
</organism>
<sequence>MLQEEGQTPNHAVPVPLGKLRQKMQAAETRDSLTLSRQLSHKRDIPTLVSGLDANLLQSGGYSLCLRDNGFSAGDIAVEIIRCQAASTADGREELYRSVGPVPPSWHKKSSSSELTTRKN</sequence>
<proteinExistence type="predicted"/>
<comment type="caution">
    <text evidence="2">The sequence shown here is derived from an EMBL/GenBank/DDBJ whole genome shotgun (WGS) entry which is preliminary data.</text>
</comment>
<name>A0A149VJ17_9PROT</name>
<reference evidence="2 3" key="1">
    <citation type="submission" date="2015-06" db="EMBL/GenBank/DDBJ databases">
        <title>Improved classification and identification of acetic acid bacteria using matrix-assisted laser desorption/ionization time-of-flight mass spectrometry; Gluconobacter nephelii and Gluconobacter uchimurae are later heterotypic synonyms of Gluconobacter japonicus and Gluconobacter oxydans, respectively.</title>
        <authorList>
            <person name="Li L."/>
            <person name="Cleenwerck I."/>
            <person name="De Vuyst L."/>
            <person name="Vandamme P."/>
        </authorList>
    </citation>
    <scope>NUCLEOTIDE SEQUENCE [LARGE SCALE GENOMIC DNA]</scope>
    <source>
        <strain evidence="2 3">LMG 1604</strain>
    </source>
</reference>
<feature type="region of interest" description="Disordered" evidence="1">
    <location>
        <begin position="96"/>
        <end position="120"/>
    </location>
</feature>
<evidence type="ECO:0000313" key="2">
    <source>
        <dbReference type="EMBL" id="KXV79913.1"/>
    </source>
</evidence>
<dbReference type="AlphaFoldDB" id="A0A149VJ17"/>
<evidence type="ECO:0000313" key="3">
    <source>
        <dbReference type="Proteomes" id="UP000075538"/>
    </source>
</evidence>
<evidence type="ECO:0000256" key="1">
    <source>
        <dbReference type="SAM" id="MobiDB-lite"/>
    </source>
</evidence>
<dbReference type="EMBL" id="LHZZ01000113">
    <property type="protein sequence ID" value="KXV79913.1"/>
    <property type="molecule type" value="Genomic_DNA"/>
</dbReference>
<gene>
    <name evidence="2" type="ORF">AD953_00655</name>
</gene>
<protein>
    <submittedName>
        <fullName evidence="2">Uncharacterized protein</fullName>
    </submittedName>
</protein>
<dbReference type="PATRIC" id="fig|178901.15.peg.3212"/>
<accession>A0A149VJ17</accession>